<dbReference type="PANTHER" id="PTHR30616:SF2">
    <property type="entry name" value="PURINE NUCLEOSIDE PHOSPHORYLASE LACC1"/>
    <property type="match status" value="1"/>
</dbReference>
<keyword evidence="6" id="KW-0378">Hydrolase</keyword>
<dbReference type="GO" id="GO:0017061">
    <property type="term" value="F:S-methyl-5-thioadenosine phosphorylase activity"/>
    <property type="evidence" value="ECO:0007669"/>
    <property type="project" value="UniProtKB-EC"/>
</dbReference>
<evidence type="ECO:0000313" key="13">
    <source>
        <dbReference type="Proteomes" id="UP000823891"/>
    </source>
</evidence>
<reference evidence="12" key="2">
    <citation type="submission" date="2021-04" db="EMBL/GenBank/DDBJ databases">
        <authorList>
            <person name="Gilroy R."/>
        </authorList>
    </citation>
    <scope>NUCLEOTIDE SEQUENCE</scope>
    <source>
        <strain evidence="12">USAMLcec2-132</strain>
    </source>
</reference>
<dbReference type="GO" id="GO:0005507">
    <property type="term" value="F:copper ion binding"/>
    <property type="evidence" value="ECO:0007669"/>
    <property type="project" value="TreeGrafter"/>
</dbReference>
<dbReference type="GO" id="GO:0016787">
    <property type="term" value="F:hydrolase activity"/>
    <property type="evidence" value="ECO:0007669"/>
    <property type="project" value="UniProtKB-KW"/>
</dbReference>
<dbReference type="CDD" id="cd16833">
    <property type="entry name" value="YfiH"/>
    <property type="match status" value="1"/>
</dbReference>
<reference evidence="12" key="1">
    <citation type="journal article" date="2021" name="PeerJ">
        <title>Extensive microbial diversity within the chicken gut microbiome revealed by metagenomics and culture.</title>
        <authorList>
            <person name="Gilroy R."/>
            <person name="Ravi A."/>
            <person name="Getino M."/>
            <person name="Pursley I."/>
            <person name="Horton D.L."/>
            <person name="Alikhan N.F."/>
            <person name="Baker D."/>
            <person name="Gharbi K."/>
            <person name="Hall N."/>
            <person name="Watson M."/>
            <person name="Adriaenssens E.M."/>
            <person name="Foster-Nyarko E."/>
            <person name="Jarju S."/>
            <person name="Secka A."/>
            <person name="Antonio M."/>
            <person name="Oren A."/>
            <person name="Chaudhuri R.R."/>
            <person name="La Ragione R."/>
            <person name="Hildebrand F."/>
            <person name="Pallen M.J."/>
        </authorList>
    </citation>
    <scope>NUCLEOTIDE SEQUENCE</scope>
    <source>
        <strain evidence="12">USAMLcec2-132</strain>
    </source>
</reference>
<keyword evidence="4" id="KW-0808">Transferase</keyword>
<dbReference type="InterPro" id="IPR038371">
    <property type="entry name" value="Cu_polyphenol_OxRdtase_sf"/>
</dbReference>
<evidence type="ECO:0000256" key="6">
    <source>
        <dbReference type="ARBA" id="ARBA00022801"/>
    </source>
</evidence>
<evidence type="ECO:0000313" key="12">
    <source>
        <dbReference type="EMBL" id="HJC25142.1"/>
    </source>
</evidence>
<dbReference type="NCBIfam" id="TIGR00726">
    <property type="entry name" value="peptidoglycan editing factor PgeF"/>
    <property type="match status" value="1"/>
</dbReference>
<comment type="catalytic activity">
    <reaction evidence="1">
        <text>inosine + phosphate = alpha-D-ribose 1-phosphate + hypoxanthine</text>
        <dbReference type="Rhea" id="RHEA:27646"/>
        <dbReference type="ChEBI" id="CHEBI:17368"/>
        <dbReference type="ChEBI" id="CHEBI:17596"/>
        <dbReference type="ChEBI" id="CHEBI:43474"/>
        <dbReference type="ChEBI" id="CHEBI:57720"/>
        <dbReference type="EC" id="2.4.2.1"/>
    </reaction>
    <physiologicalReaction direction="left-to-right" evidence="1">
        <dbReference type="Rhea" id="RHEA:27647"/>
    </physiologicalReaction>
</comment>
<dbReference type="AlphaFoldDB" id="A0A9D2SS41"/>
<dbReference type="SUPFAM" id="SSF64438">
    <property type="entry name" value="CNF1/YfiH-like putative cysteine hydrolases"/>
    <property type="match status" value="1"/>
</dbReference>
<evidence type="ECO:0000256" key="5">
    <source>
        <dbReference type="ARBA" id="ARBA00022723"/>
    </source>
</evidence>
<evidence type="ECO:0000256" key="11">
    <source>
        <dbReference type="RuleBase" id="RU361274"/>
    </source>
</evidence>
<dbReference type="Proteomes" id="UP000823891">
    <property type="component" value="Unassembled WGS sequence"/>
</dbReference>
<evidence type="ECO:0000256" key="10">
    <source>
        <dbReference type="ARBA" id="ARBA00049893"/>
    </source>
</evidence>
<keyword evidence="7" id="KW-0862">Zinc</keyword>
<dbReference type="InterPro" id="IPR003730">
    <property type="entry name" value="Cu_polyphenol_OxRdtase"/>
</dbReference>
<proteinExistence type="inferred from homology"/>
<comment type="similarity">
    <text evidence="3 11">Belongs to the purine nucleoside phosphorylase YfiH/LACC1 family.</text>
</comment>
<dbReference type="Gene3D" id="3.60.140.10">
    <property type="entry name" value="CNF1/YfiH-like putative cysteine hydrolases"/>
    <property type="match status" value="1"/>
</dbReference>
<evidence type="ECO:0000256" key="3">
    <source>
        <dbReference type="ARBA" id="ARBA00007353"/>
    </source>
</evidence>
<accession>A0A9D2SS41</accession>
<gene>
    <name evidence="12" type="primary">pgeF</name>
    <name evidence="12" type="ORF">H9761_15815</name>
</gene>
<dbReference type="PANTHER" id="PTHR30616">
    <property type="entry name" value="UNCHARACTERIZED PROTEIN YFIH"/>
    <property type="match status" value="1"/>
</dbReference>
<comment type="catalytic activity">
    <reaction evidence="9">
        <text>adenosine + phosphate = alpha-D-ribose 1-phosphate + adenine</text>
        <dbReference type="Rhea" id="RHEA:27642"/>
        <dbReference type="ChEBI" id="CHEBI:16335"/>
        <dbReference type="ChEBI" id="CHEBI:16708"/>
        <dbReference type="ChEBI" id="CHEBI:43474"/>
        <dbReference type="ChEBI" id="CHEBI:57720"/>
        <dbReference type="EC" id="2.4.2.1"/>
    </reaction>
    <physiologicalReaction direction="left-to-right" evidence="9">
        <dbReference type="Rhea" id="RHEA:27643"/>
    </physiologicalReaction>
</comment>
<name>A0A9D2SS41_9FIRM</name>
<dbReference type="EMBL" id="DWWS01000055">
    <property type="protein sequence ID" value="HJC25142.1"/>
    <property type="molecule type" value="Genomic_DNA"/>
</dbReference>
<comment type="catalytic activity">
    <reaction evidence="10">
        <text>S-methyl-5'-thioadenosine + phosphate = 5-(methylsulfanyl)-alpha-D-ribose 1-phosphate + adenine</text>
        <dbReference type="Rhea" id="RHEA:11852"/>
        <dbReference type="ChEBI" id="CHEBI:16708"/>
        <dbReference type="ChEBI" id="CHEBI:17509"/>
        <dbReference type="ChEBI" id="CHEBI:43474"/>
        <dbReference type="ChEBI" id="CHEBI:58533"/>
        <dbReference type="EC" id="2.4.2.28"/>
    </reaction>
    <physiologicalReaction direction="left-to-right" evidence="10">
        <dbReference type="Rhea" id="RHEA:11853"/>
    </physiologicalReaction>
</comment>
<evidence type="ECO:0000256" key="2">
    <source>
        <dbReference type="ARBA" id="ARBA00003215"/>
    </source>
</evidence>
<evidence type="ECO:0000256" key="9">
    <source>
        <dbReference type="ARBA" id="ARBA00048968"/>
    </source>
</evidence>
<dbReference type="InterPro" id="IPR011324">
    <property type="entry name" value="Cytotoxic_necrot_fac-like_cat"/>
</dbReference>
<evidence type="ECO:0000256" key="1">
    <source>
        <dbReference type="ARBA" id="ARBA00000553"/>
    </source>
</evidence>
<evidence type="ECO:0000256" key="7">
    <source>
        <dbReference type="ARBA" id="ARBA00022833"/>
    </source>
</evidence>
<organism evidence="12 13">
    <name type="scientific">Candidatus Eisenbergiella merdavium</name>
    <dbReference type="NCBI Taxonomy" id="2838551"/>
    <lineage>
        <taxon>Bacteria</taxon>
        <taxon>Bacillati</taxon>
        <taxon>Bacillota</taxon>
        <taxon>Clostridia</taxon>
        <taxon>Lachnospirales</taxon>
        <taxon>Lachnospiraceae</taxon>
        <taxon>Eisenbergiella</taxon>
    </lineage>
</organism>
<dbReference type="Pfam" id="PF02578">
    <property type="entry name" value="Cu-oxidase_4"/>
    <property type="match status" value="1"/>
</dbReference>
<protein>
    <recommendedName>
        <fullName evidence="11">Purine nucleoside phosphorylase</fullName>
    </recommendedName>
</protein>
<evidence type="ECO:0000256" key="8">
    <source>
        <dbReference type="ARBA" id="ARBA00047989"/>
    </source>
</evidence>
<comment type="caution">
    <text evidence="12">The sequence shown here is derived from an EMBL/GenBank/DDBJ whole genome shotgun (WGS) entry which is preliminary data.</text>
</comment>
<keyword evidence="5" id="KW-0479">Metal-binding</keyword>
<evidence type="ECO:0000256" key="4">
    <source>
        <dbReference type="ARBA" id="ARBA00022679"/>
    </source>
</evidence>
<sequence length="294" mass="32215">MEQKDGLKRKAGILPGMECFQKNGAEYLTFPAISRTGMVSHLMTMRAGGVSEGDLRSMNLSFSRGDKRENVEENFRRTAALLGCRPEDIVCSDQTHTTNIRRVTAADKGKGVVRPKDYTDVDGLITDEPGIALATFYADCVPLLFVDPVRRAVGLSHSGWRGTAQGMGARTAEAMKEAFGSRTEDLLVGIGPSICRDCYEVSEDVAEAFRELFSRADFQGLSVRLSDVLFDKGNGKYQLDLWKVNQAVCLSAGVRPEHISMTDVCTCCNPDRLFSHRASGGKRGNLGMFVMLLP</sequence>
<comment type="catalytic activity">
    <reaction evidence="8">
        <text>adenosine + H2O + H(+) = inosine + NH4(+)</text>
        <dbReference type="Rhea" id="RHEA:24408"/>
        <dbReference type="ChEBI" id="CHEBI:15377"/>
        <dbReference type="ChEBI" id="CHEBI:15378"/>
        <dbReference type="ChEBI" id="CHEBI:16335"/>
        <dbReference type="ChEBI" id="CHEBI:17596"/>
        <dbReference type="ChEBI" id="CHEBI:28938"/>
        <dbReference type="EC" id="3.5.4.4"/>
    </reaction>
    <physiologicalReaction direction="left-to-right" evidence="8">
        <dbReference type="Rhea" id="RHEA:24409"/>
    </physiologicalReaction>
</comment>
<comment type="function">
    <text evidence="2">Purine nucleoside enzyme that catalyzes the phosphorolysis of adenosine and inosine nucleosides, yielding D-ribose 1-phosphate and the respective free bases, adenine and hypoxanthine. Also catalyzes the phosphorolysis of S-methyl-5'-thioadenosine into adenine and S-methyl-5-thio-alpha-D-ribose 1-phosphate. Also has adenosine deaminase activity.</text>
</comment>